<gene>
    <name evidence="1" type="ORF">S06H3_38730</name>
</gene>
<dbReference type="EMBL" id="BARV01023627">
    <property type="protein sequence ID" value="GAI38926.1"/>
    <property type="molecule type" value="Genomic_DNA"/>
</dbReference>
<accession>X1P8Z8</accession>
<protein>
    <submittedName>
        <fullName evidence="1">Uncharacterized protein</fullName>
    </submittedName>
</protein>
<sequence>PSYFYRKFPTDVVAHSDLHGLTILSERDFRHSSQDFARLYKHLGGGFVFAVAGMTTLEQEVALAAFEPATKGL</sequence>
<proteinExistence type="predicted"/>
<feature type="non-terminal residue" evidence="1">
    <location>
        <position position="1"/>
    </location>
</feature>
<dbReference type="AlphaFoldDB" id="X1P8Z8"/>
<reference evidence="1" key="1">
    <citation type="journal article" date="2014" name="Front. Microbiol.">
        <title>High frequency of phylogenetically diverse reductive dehalogenase-homologous genes in deep subseafloor sedimentary metagenomes.</title>
        <authorList>
            <person name="Kawai M."/>
            <person name="Futagami T."/>
            <person name="Toyoda A."/>
            <person name="Takaki Y."/>
            <person name="Nishi S."/>
            <person name="Hori S."/>
            <person name="Arai W."/>
            <person name="Tsubouchi T."/>
            <person name="Morono Y."/>
            <person name="Uchiyama I."/>
            <person name="Ito T."/>
            <person name="Fujiyama A."/>
            <person name="Inagaki F."/>
            <person name="Takami H."/>
        </authorList>
    </citation>
    <scope>NUCLEOTIDE SEQUENCE</scope>
    <source>
        <strain evidence="1">Expedition CK06-06</strain>
    </source>
</reference>
<name>X1P8Z8_9ZZZZ</name>
<evidence type="ECO:0000313" key="1">
    <source>
        <dbReference type="EMBL" id="GAI38926.1"/>
    </source>
</evidence>
<organism evidence="1">
    <name type="scientific">marine sediment metagenome</name>
    <dbReference type="NCBI Taxonomy" id="412755"/>
    <lineage>
        <taxon>unclassified sequences</taxon>
        <taxon>metagenomes</taxon>
        <taxon>ecological metagenomes</taxon>
    </lineage>
</organism>
<comment type="caution">
    <text evidence="1">The sequence shown here is derived from an EMBL/GenBank/DDBJ whole genome shotgun (WGS) entry which is preliminary data.</text>
</comment>